<dbReference type="RefSeq" id="WP_151167789.1">
    <property type="nucleotide sequence ID" value="NZ_WACR01000005.1"/>
</dbReference>
<evidence type="ECO:0000256" key="5">
    <source>
        <dbReference type="ARBA" id="ARBA00023077"/>
    </source>
</evidence>
<dbReference type="Gene3D" id="2.40.170.20">
    <property type="entry name" value="TonB-dependent receptor, beta-barrel domain"/>
    <property type="match status" value="1"/>
</dbReference>
<keyword evidence="10" id="KW-0732">Signal</keyword>
<keyword evidence="2 8" id="KW-0813">Transport</keyword>
<evidence type="ECO:0000256" key="9">
    <source>
        <dbReference type="RuleBase" id="RU003357"/>
    </source>
</evidence>
<dbReference type="AlphaFoldDB" id="A0A6N6M8F1"/>
<dbReference type="InterPro" id="IPR008969">
    <property type="entry name" value="CarboxyPept-like_regulatory"/>
</dbReference>
<evidence type="ECO:0000256" key="10">
    <source>
        <dbReference type="SAM" id="SignalP"/>
    </source>
</evidence>
<feature type="domain" description="TonB-dependent receptor-like beta-barrel" evidence="11">
    <location>
        <begin position="319"/>
        <end position="754"/>
    </location>
</feature>
<evidence type="ECO:0000256" key="3">
    <source>
        <dbReference type="ARBA" id="ARBA00022452"/>
    </source>
</evidence>
<dbReference type="PROSITE" id="PS52016">
    <property type="entry name" value="TONB_DEPENDENT_REC_3"/>
    <property type="match status" value="1"/>
</dbReference>
<comment type="caution">
    <text evidence="13">The sequence shown here is derived from an EMBL/GenBank/DDBJ whole genome shotgun (WGS) entry which is preliminary data.</text>
</comment>
<dbReference type="InterPro" id="IPR037066">
    <property type="entry name" value="Plug_dom_sf"/>
</dbReference>
<protein>
    <submittedName>
        <fullName evidence="13">TonB-dependent receptor</fullName>
    </submittedName>
</protein>
<dbReference type="EMBL" id="WACR01000005">
    <property type="protein sequence ID" value="KAB1064527.1"/>
    <property type="molecule type" value="Genomic_DNA"/>
</dbReference>
<evidence type="ECO:0000313" key="14">
    <source>
        <dbReference type="Proteomes" id="UP000435357"/>
    </source>
</evidence>
<dbReference type="Gene3D" id="2.170.130.10">
    <property type="entry name" value="TonB-dependent receptor, plug domain"/>
    <property type="match status" value="1"/>
</dbReference>
<evidence type="ECO:0000259" key="11">
    <source>
        <dbReference type="Pfam" id="PF00593"/>
    </source>
</evidence>
<dbReference type="GO" id="GO:0015344">
    <property type="term" value="F:siderophore uptake transmembrane transporter activity"/>
    <property type="evidence" value="ECO:0007669"/>
    <property type="project" value="TreeGrafter"/>
</dbReference>
<evidence type="ECO:0000259" key="12">
    <source>
        <dbReference type="Pfam" id="PF07715"/>
    </source>
</evidence>
<feature type="domain" description="TonB-dependent receptor plug" evidence="12">
    <location>
        <begin position="117"/>
        <end position="223"/>
    </location>
</feature>
<feature type="chain" id="PRO_5027054781" evidence="10">
    <location>
        <begin position="21"/>
        <end position="791"/>
    </location>
</feature>
<dbReference type="PANTHER" id="PTHR30069:SF57">
    <property type="entry name" value="TONB-DEPENDENT RECEPTOR"/>
    <property type="match status" value="1"/>
</dbReference>
<reference evidence="13 14" key="1">
    <citation type="submission" date="2019-09" db="EMBL/GenBank/DDBJ databases">
        <title>Genomes of Cryomorphaceae.</title>
        <authorList>
            <person name="Bowman J.P."/>
        </authorList>
    </citation>
    <scope>NUCLEOTIDE SEQUENCE [LARGE SCALE GENOMIC DNA]</scope>
    <source>
        <strain evidence="13 14">KCTC 52047</strain>
    </source>
</reference>
<evidence type="ECO:0000256" key="7">
    <source>
        <dbReference type="ARBA" id="ARBA00023237"/>
    </source>
</evidence>
<dbReference type="Pfam" id="PF07715">
    <property type="entry name" value="Plug"/>
    <property type="match status" value="1"/>
</dbReference>
<keyword evidence="5 9" id="KW-0798">TonB box</keyword>
<gene>
    <name evidence="13" type="ORF">F3059_07470</name>
</gene>
<dbReference type="Pfam" id="PF13715">
    <property type="entry name" value="CarbopepD_reg_2"/>
    <property type="match status" value="1"/>
</dbReference>
<keyword evidence="6 8" id="KW-0472">Membrane</keyword>
<comment type="subcellular location">
    <subcellularLocation>
        <location evidence="1 8">Cell outer membrane</location>
        <topology evidence="1 8">Multi-pass membrane protein</topology>
    </subcellularLocation>
</comment>
<dbReference type="PANTHER" id="PTHR30069">
    <property type="entry name" value="TONB-DEPENDENT OUTER MEMBRANE RECEPTOR"/>
    <property type="match status" value="1"/>
</dbReference>
<sequence length="791" mass="87516">MRSYIIVAVLLLTSQFNCFGQITINGQISNTKGEPLPLSSIQVVKTNKGTTADENGNFNLKLEKGKWTLAASFMGYKKVEKEIQINNSPIEVNFQLQRDLLGLNEVSVTATRSEVPVYEAPVIVNQIDSKVLENTQSLSISEGLSFSPGLRLENNCQNCGFTQLRMNGLDGAYSQILINGRPIFSALTGVYGLDMIPSNMVEKIEVVRGGGSALYGGNAIAGTVNIITKDPYENTFEVGTNYGLINGESADRTFHANGTIVSEDYKKGISLYAMDRSRDHWDANGDGFSEITEIENTTFGFDAYYKPTSETRIKANLFSIREYRRGGNDFDLMPHQADVAEKLDHNIIGGGLSYERFSKSYEHKISIYGSGQLTNRDSYYGAGGRVIGNNDTLTESDLLAINAYGNSNDIAAVGGAQYTFDPNDQWMIIAGSEYQYNNVEDNMPGYNREINQTVGTIGNYGQIQYNPISKLAILAGARYDIININGDYNFNGYLLDNTENLNVLVPRLSVKYDFLENFKLRLSYAQGYRAPQAFDEDLHIETVGGAARFTRISPNLATEKSNSYTASLNYTIFKDNLQANFVLEGFVTDLKNQFITTNQRELPNGVAIVTKRNGNGAYVYGSNIEANVALADKFSIQTGATIQEATYKSQEVIWDPTSSDQTQEAVTTGQILRTPSVYGFLSASYNITQSFTGSVSGVYTGSMLTPHIINPSNEYTILEKTPDFTEINLKLSYDLHFSDKENTHLIFFAGVQNILNSYQNDFDKGPNRDAGYVYGPSRPRTYFAGIKFGLE</sequence>
<organism evidence="13 14">
    <name type="scientific">Salibacter halophilus</name>
    <dbReference type="NCBI Taxonomy" id="1803916"/>
    <lineage>
        <taxon>Bacteria</taxon>
        <taxon>Pseudomonadati</taxon>
        <taxon>Bacteroidota</taxon>
        <taxon>Flavobacteriia</taxon>
        <taxon>Flavobacteriales</taxon>
        <taxon>Salibacteraceae</taxon>
        <taxon>Salibacter</taxon>
    </lineage>
</organism>
<dbReference type="SUPFAM" id="SSF49464">
    <property type="entry name" value="Carboxypeptidase regulatory domain-like"/>
    <property type="match status" value="1"/>
</dbReference>
<keyword evidence="4 8" id="KW-0812">Transmembrane</keyword>
<dbReference type="Pfam" id="PF00593">
    <property type="entry name" value="TonB_dep_Rec_b-barrel"/>
    <property type="match status" value="1"/>
</dbReference>
<dbReference type="InterPro" id="IPR039426">
    <property type="entry name" value="TonB-dep_rcpt-like"/>
</dbReference>
<keyword evidence="3 8" id="KW-1134">Transmembrane beta strand</keyword>
<evidence type="ECO:0000256" key="4">
    <source>
        <dbReference type="ARBA" id="ARBA00022692"/>
    </source>
</evidence>
<evidence type="ECO:0000256" key="2">
    <source>
        <dbReference type="ARBA" id="ARBA00022448"/>
    </source>
</evidence>
<evidence type="ECO:0000256" key="1">
    <source>
        <dbReference type="ARBA" id="ARBA00004571"/>
    </source>
</evidence>
<proteinExistence type="inferred from homology"/>
<dbReference type="InterPro" id="IPR000531">
    <property type="entry name" value="Beta-barrel_TonB"/>
</dbReference>
<evidence type="ECO:0000256" key="8">
    <source>
        <dbReference type="PROSITE-ProRule" id="PRU01360"/>
    </source>
</evidence>
<accession>A0A6N6M8F1</accession>
<evidence type="ECO:0000256" key="6">
    <source>
        <dbReference type="ARBA" id="ARBA00023136"/>
    </source>
</evidence>
<dbReference type="Gene3D" id="2.60.40.1120">
    <property type="entry name" value="Carboxypeptidase-like, regulatory domain"/>
    <property type="match status" value="1"/>
</dbReference>
<dbReference type="InterPro" id="IPR012910">
    <property type="entry name" value="Plug_dom"/>
</dbReference>
<name>A0A6N6M8F1_9FLAO</name>
<evidence type="ECO:0000313" key="13">
    <source>
        <dbReference type="EMBL" id="KAB1064527.1"/>
    </source>
</evidence>
<dbReference type="GO" id="GO:0044718">
    <property type="term" value="P:siderophore transmembrane transport"/>
    <property type="evidence" value="ECO:0007669"/>
    <property type="project" value="TreeGrafter"/>
</dbReference>
<dbReference type="OrthoDB" id="9760333at2"/>
<comment type="similarity">
    <text evidence="8 9">Belongs to the TonB-dependent receptor family.</text>
</comment>
<dbReference type="InterPro" id="IPR036942">
    <property type="entry name" value="Beta-barrel_TonB_sf"/>
</dbReference>
<dbReference type="GO" id="GO:0009279">
    <property type="term" value="C:cell outer membrane"/>
    <property type="evidence" value="ECO:0007669"/>
    <property type="project" value="UniProtKB-SubCell"/>
</dbReference>
<dbReference type="SUPFAM" id="SSF56935">
    <property type="entry name" value="Porins"/>
    <property type="match status" value="1"/>
</dbReference>
<keyword evidence="13" id="KW-0675">Receptor</keyword>
<keyword evidence="7 8" id="KW-0998">Cell outer membrane</keyword>
<feature type="signal peptide" evidence="10">
    <location>
        <begin position="1"/>
        <end position="20"/>
    </location>
</feature>
<dbReference type="Proteomes" id="UP000435357">
    <property type="component" value="Unassembled WGS sequence"/>
</dbReference>
<keyword evidence="14" id="KW-1185">Reference proteome</keyword>